<evidence type="ECO:0000313" key="3">
    <source>
        <dbReference type="EMBL" id="KAK3184809.1"/>
    </source>
</evidence>
<feature type="compositionally biased region" description="Basic and acidic residues" evidence="1">
    <location>
        <begin position="19"/>
        <end position="28"/>
    </location>
</feature>
<accession>A0AAD9ZP11</accession>
<reference evidence="3" key="1">
    <citation type="journal article" date="2023" name="Plant J.">
        <title>Genome sequences and population genomics provide insights into the demographic history, inbreeding, and mutation load of two 'living fossil' tree species of Dipteronia.</title>
        <authorList>
            <person name="Feng Y."/>
            <person name="Comes H.P."/>
            <person name="Chen J."/>
            <person name="Zhu S."/>
            <person name="Lu R."/>
            <person name="Zhang X."/>
            <person name="Li P."/>
            <person name="Qiu J."/>
            <person name="Olsen K.M."/>
            <person name="Qiu Y."/>
        </authorList>
    </citation>
    <scope>NUCLEOTIDE SEQUENCE</scope>
    <source>
        <strain evidence="3">NBL</strain>
    </source>
</reference>
<evidence type="ECO:0000259" key="2">
    <source>
        <dbReference type="Pfam" id="PF14291"/>
    </source>
</evidence>
<dbReference type="Pfam" id="PF14291">
    <property type="entry name" value="DUF4371"/>
    <property type="match status" value="1"/>
</dbReference>
<feature type="region of interest" description="Disordered" evidence="1">
    <location>
        <begin position="1"/>
        <end position="28"/>
    </location>
</feature>
<protein>
    <recommendedName>
        <fullName evidence="2">DUF4371 domain-containing protein</fullName>
    </recommendedName>
</protein>
<feature type="compositionally biased region" description="Polar residues" evidence="1">
    <location>
        <begin position="1"/>
        <end position="10"/>
    </location>
</feature>
<name>A0AAD9ZP11_9ROSI</name>
<comment type="caution">
    <text evidence="3">The sequence shown here is derived from an EMBL/GenBank/DDBJ whole genome shotgun (WGS) entry which is preliminary data.</text>
</comment>
<evidence type="ECO:0000313" key="4">
    <source>
        <dbReference type="Proteomes" id="UP001281410"/>
    </source>
</evidence>
<organism evidence="3 4">
    <name type="scientific">Dipteronia sinensis</name>
    <dbReference type="NCBI Taxonomy" id="43782"/>
    <lineage>
        <taxon>Eukaryota</taxon>
        <taxon>Viridiplantae</taxon>
        <taxon>Streptophyta</taxon>
        <taxon>Embryophyta</taxon>
        <taxon>Tracheophyta</taxon>
        <taxon>Spermatophyta</taxon>
        <taxon>Magnoliopsida</taxon>
        <taxon>eudicotyledons</taxon>
        <taxon>Gunneridae</taxon>
        <taxon>Pentapetalae</taxon>
        <taxon>rosids</taxon>
        <taxon>malvids</taxon>
        <taxon>Sapindales</taxon>
        <taxon>Sapindaceae</taxon>
        <taxon>Hippocastanoideae</taxon>
        <taxon>Acereae</taxon>
        <taxon>Dipteronia</taxon>
    </lineage>
</organism>
<feature type="domain" description="DUF4371" evidence="2">
    <location>
        <begin position="41"/>
        <end position="138"/>
    </location>
</feature>
<dbReference type="InterPro" id="IPR025398">
    <property type="entry name" value="DUF4371"/>
</dbReference>
<sequence length="138" mass="15584">MVTLPSSSRLNETKAGLEAGHEGRPPRAEEKIVQKGAFSLFLCHDESSSSINRGNFLALLELLALNNEKIGELVLDKIPKNAYYISQDIQKEILQVFAIRVKNEILKEIRDAKFCIIVDEARVESKKEQMAIVLRFVD</sequence>
<dbReference type="AlphaFoldDB" id="A0AAD9ZP11"/>
<evidence type="ECO:0000256" key="1">
    <source>
        <dbReference type="SAM" id="MobiDB-lite"/>
    </source>
</evidence>
<dbReference type="PANTHER" id="PTHR45749">
    <property type="match status" value="1"/>
</dbReference>
<dbReference type="EMBL" id="JANJYJ010000010">
    <property type="protein sequence ID" value="KAK3184809.1"/>
    <property type="molecule type" value="Genomic_DNA"/>
</dbReference>
<dbReference type="Proteomes" id="UP001281410">
    <property type="component" value="Unassembled WGS sequence"/>
</dbReference>
<keyword evidence="4" id="KW-1185">Reference proteome</keyword>
<dbReference type="PANTHER" id="PTHR45749:SF37">
    <property type="entry name" value="OS05G0311600 PROTEIN"/>
    <property type="match status" value="1"/>
</dbReference>
<gene>
    <name evidence="3" type="ORF">Dsin_032095</name>
</gene>
<proteinExistence type="predicted"/>